<dbReference type="AlphaFoldDB" id="A0A9P7UTJ6"/>
<dbReference type="KEGG" id="more:E1B28_008702"/>
<dbReference type="RefSeq" id="XP_043008811.1">
    <property type="nucleotide sequence ID" value="XM_043153527.1"/>
</dbReference>
<dbReference type="GO" id="GO:0003677">
    <property type="term" value="F:DNA binding"/>
    <property type="evidence" value="ECO:0007669"/>
    <property type="project" value="InterPro"/>
</dbReference>
<feature type="region of interest" description="Disordered" evidence="1">
    <location>
        <begin position="1"/>
        <end position="165"/>
    </location>
</feature>
<accession>A0A9P7UTJ6</accession>
<organism evidence="2 3">
    <name type="scientific">Marasmius oreades</name>
    <name type="common">fairy-ring Marasmius</name>
    <dbReference type="NCBI Taxonomy" id="181124"/>
    <lineage>
        <taxon>Eukaryota</taxon>
        <taxon>Fungi</taxon>
        <taxon>Dikarya</taxon>
        <taxon>Basidiomycota</taxon>
        <taxon>Agaricomycotina</taxon>
        <taxon>Agaricomycetes</taxon>
        <taxon>Agaricomycetidae</taxon>
        <taxon>Agaricales</taxon>
        <taxon>Marasmiineae</taxon>
        <taxon>Marasmiaceae</taxon>
        <taxon>Marasmius</taxon>
    </lineage>
</organism>
<dbReference type="GeneID" id="66077778"/>
<reference evidence="2" key="1">
    <citation type="journal article" date="2021" name="Genome Biol. Evol.">
        <title>The assembled and annotated genome of the fairy-ring fungus Marasmius oreades.</title>
        <authorList>
            <person name="Hiltunen M."/>
            <person name="Ament-Velasquez S.L."/>
            <person name="Johannesson H."/>
        </authorList>
    </citation>
    <scope>NUCLEOTIDE SEQUENCE</scope>
    <source>
        <strain evidence="2">03SP1</strain>
    </source>
</reference>
<feature type="compositionally biased region" description="Low complexity" evidence="1">
    <location>
        <begin position="60"/>
        <end position="77"/>
    </location>
</feature>
<gene>
    <name evidence="2" type="ORF">E1B28_008702</name>
</gene>
<dbReference type="PRINTS" id="PR00929">
    <property type="entry name" value="ATHOOK"/>
</dbReference>
<feature type="compositionally biased region" description="Basic residues" evidence="1">
    <location>
        <begin position="121"/>
        <end position="130"/>
    </location>
</feature>
<dbReference type="SMART" id="SM00384">
    <property type="entry name" value="AT_hook"/>
    <property type="match status" value="4"/>
</dbReference>
<feature type="compositionally biased region" description="Low complexity" evidence="1">
    <location>
        <begin position="134"/>
        <end position="146"/>
    </location>
</feature>
<dbReference type="InterPro" id="IPR017956">
    <property type="entry name" value="AT_hook_DNA-bd_motif"/>
</dbReference>
<sequence length="165" mass="17503">MASDTRGQSEEFVERFEPEQLDELSGGAEEGNTTTGGESSPTIAKRGRGRPKGSKNKNKAGASSVSAATAGSSSSTVPRKRGRPPKVFAALNRVRDASYRPFCGVFKEKKANDLATDGPPPKKRRGRPPKNPRPDSSADAEAATSAGDEEPKKKRGRPPLKKPST</sequence>
<dbReference type="Pfam" id="PF02178">
    <property type="entry name" value="AT_hook"/>
    <property type="match status" value="4"/>
</dbReference>
<feature type="compositionally biased region" description="Low complexity" evidence="1">
    <location>
        <begin position="25"/>
        <end position="40"/>
    </location>
</feature>
<feature type="compositionally biased region" description="Basic residues" evidence="1">
    <location>
        <begin position="153"/>
        <end position="165"/>
    </location>
</feature>
<feature type="compositionally biased region" description="Basic and acidic residues" evidence="1">
    <location>
        <begin position="7"/>
        <end position="18"/>
    </location>
</feature>
<evidence type="ECO:0000256" key="1">
    <source>
        <dbReference type="SAM" id="MobiDB-lite"/>
    </source>
</evidence>
<proteinExistence type="predicted"/>
<protein>
    <submittedName>
        <fullName evidence="2">Uncharacterized protein</fullName>
    </submittedName>
</protein>
<evidence type="ECO:0000313" key="2">
    <source>
        <dbReference type="EMBL" id="KAG7092341.1"/>
    </source>
</evidence>
<feature type="compositionally biased region" description="Basic residues" evidence="1">
    <location>
        <begin position="45"/>
        <end position="58"/>
    </location>
</feature>
<comment type="caution">
    <text evidence="2">The sequence shown here is derived from an EMBL/GenBank/DDBJ whole genome shotgun (WGS) entry which is preliminary data.</text>
</comment>
<dbReference type="Proteomes" id="UP001049176">
    <property type="component" value="Chromosome 5"/>
</dbReference>
<keyword evidence="3" id="KW-1185">Reference proteome</keyword>
<dbReference type="EMBL" id="CM032185">
    <property type="protein sequence ID" value="KAG7092341.1"/>
    <property type="molecule type" value="Genomic_DNA"/>
</dbReference>
<name>A0A9P7UTJ6_9AGAR</name>
<evidence type="ECO:0000313" key="3">
    <source>
        <dbReference type="Proteomes" id="UP001049176"/>
    </source>
</evidence>